<dbReference type="InterPro" id="IPR054594">
    <property type="entry name" value="Lon_lid"/>
</dbReference>
<comment type="subunit">
    <text evidence="9 10">Homohexamer. Organized in a ring with a central cavity.</text>
</comment>
<comment type="function">
    <text evidence="9">ATP-dependent serine protease that mediates the selective degradation of mutant and abnormal proteins as well as certain short-lived regulatory proteins. Required for cellular homeostasis and for survival from DNA damage and developmental changes induced by stress. Degrades polypeptides processively to yield small peptide fragments that are 5 to 10 amino acids long. Binds to DNA in a double-stranded, site-specific manner.</text>
</comment>
<feature type="active site" evidence="9 11">
    <location>
        <position position="784"/>
    </location>
</feature>
<gene>
    <name evidence="9" type="primary">lon</name>
    <name evidence="18" type="ORF">HRAG_00208</name>
</gene>
<organism evidence="18 19">
    <name type="scientific">Helicobacter bilis ATCC 43879</name>
    <dbReference type="NCBI Taxonomy" id="613026"/>
    <lineage>
        <taxon>Bacteria</taxon>
        <taxon>Pseudomonadati</taxon>
        <taxon>Campylobacterota</taxon>
        <taxon>Epsilonproteobacteria</taxon>
        <taxon>Campylobacterales</taxon>
        <taxon>Helicobacteraceae</taxon>
        <taxon>Helicobacter</taxon>
    </lineage>
</organism>
<comment type="similarity">
    <text evidence="9 10 13 14">Belongs to the peptidase S16 family.</text>
</comment>
<dbReference type="RefSeq" id="WP_020995453.1">
    <property type="nucleotide sequence ID" value="NZ_KI392032.1"/>
</dbReference>
<dbReference type="Gene3D" id="3.30.230.10">
    <property type="match status" value="1"/>
</dbReference>
<dbReference type="NCBIfam" id="TIGR00763">
    <property type="entry name" value="lon"/>
    <property type="match status" value="1"/>
</dbReference>
<dbReference type="PRINTS" id="PR00830">
    <property type="entry name" value="ENDOLAPTASE"/>
</dbReference>
<dbReference type="PROSITE" id="PS51786">
    <property type="entry name" value="LON_PROTEOLYTIC"/>
    <property type="match status" value="1"/>
</dbReference>
<keyword evidence="2 9" id="KW-0963">Cytoplasm</keyword>
<dbReference type="InterPro" id="IPR004815">
    <property type="entry name" value="Lon_bac/euk-typ"/>
</dbReference>
<evidence type="ECO:0000256" key="9">
    <source>
        <dbReference type="HAMAP-Rule" id="MF_01973"/>
    </source>
</evidence>
<dbReference type="InterPro" id="IPR008268">
    <property type="entry name" value="Peptidase_S16_AS"/>
</dbReference>
<dbReference type="Gene3D" id="2.30.130.40">
    <property type="entry name" value="LON domain-like"/>
    <property type="match status" value="1"/>
</dbReference>
<keyword evidence="7 9" id="KW-0067">ATP-binding</keyword>
<comment type="catalytic activity">
    <reaction evidence="9 10 13">
        <text>Hydrolysis of proteins in presence of ATP.</text>
        <dbReference type="EC" id="3.4.21.53"/>
    </reaction>
</comment>
<comment type="induction">
    <text evidence="9">By heat shock.</text>
</comment>
<dbReference type="InterPro" id="IPR008269">
    <property type="entry name" value="Lon_proteolytic"/>
</dbReference>
<dbReference type="Gene3D" id="3.40.50.300">
    <property type="entry name" value="P-loop containing nucleotide triphosphate hydrolases"/>
    <property type="match status" value="1"/>
</dbReference>
<dbReference type="InterPro" id="IPR046336">
    <property type="entry name" value="Lon_prtase_N_sf"/>
</dbReference>
<feature type="binding site" evidence="9 12">
    <location>
        <begin position="389"/>
        <end position="396"/>
    </location>
    <ligand>
        <name>ATP</name>
        <dbReference type="ChEBI" id="CHEBI:30616"/>
    </ligand>
</feature>
<dbReference type="Pfam" id="PF05362">
    <property type="entry name" value="Lon_C"/>
    <property type="match status" value="2"/>
</dbReference>
<evidence type="ECO:0000259" key="16">
    <source>
        <dbReference type="PROSITE" id="PS51786"/>
    </source>
</evidence>
<dbReference type="GO" id="GO:0005737">
    <property type="term" value="C:cytoplasm"/>
    <property type="evidence" value="ECO:0007669"/>
    <property type="project" value="UniProtKB-SubCell"/>
</dbReference>
<dbReference type="SMART" id="SM00382">
    <property type="entry name" value="AAA"/>
    <property type="match status" value="1"/>
</dbReference>
<dbReference type="Pfam" id="PF22667">
    <property type="entry name" value="Lon_lid"/>
    <property type="match status" value="1"/>
</dbReference>
<feature type="compositionally biased region" description="Basic and acidic residues" evidence="15">
    <location>
        <begin position="701"/>
        <end position="713"/>
    </location>
</feature>
<dbReference type="PIRSF" id="PIRSF001174">
    <property type="entry name" value="Lon_proteas"/>
    <property type="match status" value="1"/>
</dbReference>
<dbReference type="InterPro" id="IPR027065">
    <property type="entry name" value="Lon_Prtase"/>
</dbReference>
<evidence type="ECO:0000313" key="19">
    <source>
        <dbReference type="Proteomes" id="UP000005085"/>
    </source>
</evidence>
<feature type="domain" description="Lon N-terminal" evidence="17">
    <location>
        <begin position="11"/>
        <end position="201"/>
    </location>
</feature>
<dbReference type="PROSITE" id="PS01046">
    <property type="entry name" value="LON_SER"/>
    <property type="match status" value="1"/>
</dbReference>
<feature type="domain" description="Lon proteolytic" evidence="16">
    <location>
        <begin position="625"/>
        <end position="835"/>
    </location>
</feature>
<evidence type="ECO:0000256" key="2">
    <source>
        <dbReference type="ARBA" id="ARBA00022490"/>
    </source>
</evidence>
<dbReference type="InterPro" id="IPR020568">
    <property type="entry name" value="Ribosomal_Su5_D2-typ_SF"/>
</dbReference>
<evidence type="ECO:0000256" key="15">
    <source>
        <dbReference type="SAM" id="MobiDB-lite"/>
    </source>
</evidence>
<keyword evidence="8 9" id="KW-0346">Stress response</keyword>
<dbReference type="GO" id="GO:0004176">
    <property type="term" value="F:ATP-dependent peptidase activity"/>
    <property type="evidence" value="ECO:0007669"/>
    <property type="project" value="UniProtKB-UniRule"/>
</dbReference>
<dbReference type="Gene3D" id="1.20.5.5270">
    <property type="match status" value="1"/>
</dbReference>
<dbReference type="InterPro" id="IPR015947">
    <property type="entry name" value="PUA-like_sf"/>
</dbReference>
<dbReference type="PANTHER" id="PTHR10046">
    <property type="entry name" value="ATP DEPENDENT LON PROTEASE FAMILY MEMBER"/>
    <property type="match status" value="1"/>
</dbReference>
<dbReference type="InterPro" id="IPR027543">
    <property type="entry name" value="Lon_bac"/>
</dbReference>
<keyword evidence="19" id="KW-1185">Reference proteome</keyword>
<dbReference type="SUPFAM" id="SSF54211">
    <property type="entry name" value="Ribosomal protein S5 domain 2-like"/>
    <property type="match status" value="1"/>
</dbReference>
<name>C3XDR2_9HELI</name>
<dbReference type="InterPro" id="IPR003593">
    <property type="entry name" value="AAA+_ATPase"/>
</dbReference>
<sequence length="835" mass="94075">MDKENEALVTLPVVVEEEMFVFPFIIAPIFISDKANIAAVQKAQKGNENIFVVCAKNNPKDNDVPFYDVGVVGKIMRKVSLPDGRIKILFQGISKGKITEIINVEPLEAQIEVITYKPSNKQTIDALLAVFMEKINALAHLSQNISPDLLRNIESTDDPNKVVDLVTSTLRLKKEQSYILFSSNDTEDRLMLATQMVLEEIETQKLQKDIKSKVHTKMDQINREFFLKEQLKQIQKELGIDKQRDEEIDQYYSKLEELKSGMHEDAYKEIKKQIDRLSRAHPDSSDANMVQNYVEWMLEIPFTSISSKKLSIKNVEKQLSSDHYSLVDAKQRIVEYFAVKQLLEQRAKDKASESKRIESKKEELKEYSKNDETINTNEKHKGTILCFYGAPGVGKTSLANSIATALNRPLVRIALGGLEDVNELRGHRRTYLGSMPGRIVQGLIDSKKMNPVVVLDEIDKIVRGVRGDPTSVLLEILDPEQNVSFRDYYANFSIDLSQVVFIATANDISLIPAPLRDRMEFIEISSYTPQEKYEIAKKYLIPQEIKNHGLRPDEIKISKDAIETIIHNYTREAGVRNLRRKIAQIMRKAAVEILSNKAQTIQVGVKDLTRLLKKSVFEIDKAERKPRLGVVNGLAWTAVGGDVLKIEALSLLGKGNLKLTGQLGDVMKESAYIAYSVVKNRLDNTLQKDFKKLNAKSSNTESKDNTETTKDTESSTYKSPTETLDIHLHVPEGATPKDGPSAGITMACAIASILFDKNVRQDVAMTGELNLSGEVLPIGGLKEKLIAAYKADIKKALIPLKNYKRDLEDIPKEVQQNLEIIAVQNIDEVFKHVLL</sequence>
<dbReference type="AlphaFoldDB" id="C3XDR2"/>
<dbReference type="GO" id="GO:0006515">
    <property type="term" value="P:protein quality control for misfolded or incompletely synthesized proteins"/>
    <property type="evidence" value="ECO:0007669"/>
    <property type="project" value="UniProtKB-UniRule"/>
</dbReference>
<comment type="subcellular location">
    <subcellularLocation>
        <location evidence="1 9 10">Cytoplasm</location>
    </subcellularLocation>
</comment>
<dbReference type="CDD" id="cd19500">
    <property type="entry name" value="RecA-like_Lon"/>
    <property type="match status" value="1"/>
</dbReference>
<proteinExistence type="evidence at transcript level"/>
<dbReference type="GO" id="GO:0034605">
    <property type="term" value="P:cellular response to heat"/>
    <property type="evidence" value="ECO:0007669"/>
    <property type="project" value="UniProtKB-UniRule"/>
</dbReference>
<protein>
    <recommendedName>
        <fullName evidence="9 10">Lon protease</fullName>
        <ecNumber evidence="9 10">3.4.21.53</ecNumber>
    </recommendedName>
    <alternativeName>
        <fullName evidence="9">ATP-dependent protease La</fullName>
    </alternativeName>
</protein>
<dbReference type="SUPFAM" id="SSF88697">
    <property type="entry name" value="PUA domain-like"/>
    <property type="match status" value="1"/>
</dbReference>
<evidence type="ECO:0000256" key="1">
    <source>
        <dbReference type="ARBA" id="ARBA00004496"/>
    </source>
</evidence>
<accession>C3XDR2</accession>
<evidence type="ECO:0000256" key="6">
    <source>
        <dbReference type="ARBA" id="ARBA00022825"/>
    </source>
</evidence>
<dbReference type="HAMAP" id="MF_01973">
    <property type="entry name" value="lon_bact"/>
    <property type="match status" value="1"/>
</dbReference>
<evidence type="ECO:0000256" key="8">
    <source>
        <dbReference type="ARBA" id="ARBA00023016"/>
    </source>
</evidence>
<evidence type="ECO:0000256" key="13">
    <source>
        <dbReference type="PROSITE-ProRule" id="PRU01122"/>
    </source>
</evidence>
<dbReference type="InterPro" id="IPR014721">
    <property type="entry name" value="Ribsml_uS5_D2-typ_fold_subgr"/>
</dbReference>
<dbReference type="GO" id="GO:0016887">
    <property type="term" value="F:ATP hydrolysis activity"/>
    <property type="evidence" value="ECO:0007669"/>
    <property type="project" value="UniProtKB-UniRule"/>
</dbReference>
<dbReference type="PROSITE" id="PS51787">
    <property type="entry name" value="LON_N"/>
    <property type="match status" value="1"/>
</dbReference>
<evidence type="ECO:0000256" key="10">
    <source>
        <dbReference type="PIRNR" id="PIRNR001174"/>
    </source>
</evidence>
<feature type="region of interest" description="Disordered" evidence="15">
    <location>
        <begin position="696"/>
        <end position="723"/>
    </location>
</feature>
<dbReference type="SUPFAM" id="SSF52540">
    <property type="entry name" value="P-loop containing nucleoside triphosphate hydrolases"/>
    <property type="match status" value="1"/>
</dbReference>
<evidence type="ECO:0000256" key="4">
    <source>
        <dbReference type="ARBA" id="ARBA00022741"/>
    </source>
</evidence>
<keyword evidence="5 9" id="KW-0378">Hydrolase</keyword>
<dbReference type="SMART" id="SM00464">
    <property type="entry name" value="LON"/>
    <property type="match status" value="1"/>
</dbReference>
<comment type="caution">
    <text evidence="18">The sequence shown here is derived from an EMBL/GenBank/DDBJ whole genome shotgun (WGS) entry which is preliminary data.</text>
</comment>
<dbReference type="GO" id="GO:0004252">
    <property type="term" value="F:serine-type endopeptidase activity"/>
    <property type="evidence" value="ECO:0007669"/>
    <property type="project" value="UniProtKB-UniRule"/>
</dbReference>
<dbReference type="GO" id="GO:0043565">
    <property type="term" value="F:sequence-specific DNA binding"/>
    <property type="evidence" value="ECO:0007669"/>
    <property type="project" value="UniProtKB-UniRule"/>
</dbReference>
<evidence type="ECO:0000256" key="7">
    <source>
        <dbReference type="ARBA" id="ARBA00022840"/>
    </source>
</evidence>
<evidence type="ECO:0000259" key="17">
    <source>
        <dbReference type="PROSITE" id="PS51787"/>
    </source>
</evidence>
<dbReference type="EC" id="3.4.21.53" evidence="9 10"/>
<dbReference type="Proteomes" id="UP000005085">
    <property type="component" value="Unassembled WGS sequence"/>
</dbReference>
<keyword evidence="6 9" id="KW-0720">Serine protease</keyword>
<feature type="active site" evidence="9 11">
    <location>
        <position position="741"/>
    </location>
</feature>
<dbReference type="InterPro" id="IPR003111">
    <property type="entry name" value="Lon_prtase_N"/>
</dbReference>
<feature type="region of interest" description="Disordered" evidence="15">
    <location>
        <begin position="349"/>
        <end position="370"/>
    </location>
</feature>
<keyword evidence="3 9" id="KW-0645">Protease</keyword>
<keyword evidence="4 9" id="KW-0547">Nucleotide-binding</keyword>
<evidence type="ECO:0000313" key="18">
    <source>
        <dbReference type="EMBL" id="EEO23151.2"/>
    </source>
</evidence>
<dbReference type="HOGENOM" id="CLU_004109_4_3_7"/>
<dbReference type="InterPro" id="IPR027417">
    <property type="entry name" value="P-loop_NTPase"/>
</dbReference>
<evidence type="ECO:0000256" key="12">
    <source>
        <dbReference type="PIRSR" id="PIRSR001174-2"/>
    </source>
</evidence>
<dbReference type="EMBL" id="ACDN02000003">
    <property type="protein sequence ID" value="EEO23151.2"/>
    <property type="molecule type" value="Genomic_DNA"/>
</dbReference>
<dbReference type="GO" id="GO:0005524">
    <property type="term" value="F:ATP binding"/>
    <property type="evidence" value="ECO:0007669"/>
    <property type="project" value="UniProtKB-UniRule"/>
</dbReference>
<evidence type="ECO:0000256" key="14">
    <source>
        <dbReference type="RuleBase" id="RU000591"/>
    </source>
</evidence>
<dbReference type="InterPro" id="IPR003959">
    <property type="entry name" value="ATPase_AAA_core"/>
</dbReference>
<evidence type="ECO:0000256" key="3">
    <source>
        <dbReference type="ARBA" id="ARBA00022670"/>
    </source>
</evidence>
<evidence type="ECO:0000256" key="5">
    <source>
        <dbReference type="ARBA" id="ARBA00022801"/>
    </source>
</evidence>
<dbReference type="Gene3D" id="1.20.58.1480">
    <property type="match status" value="1"/>
</dbReference>
<dbReference type="eggNOG" id="COG0466">
    <property type="taxonomic scope" value="Bacteria"/>
</dbReference>
<dbReference type="MEROPS" id="S16.001"/>
<evidence type="ECO:0000256" key="11">
    <source>
        <dbReference type="PIRSR" id="PIRSR001174-1"/>
    </source>
</evidence>
<dbReference type="Pfam" id="PF00004">
    <property type="entry name" value="AAA"/>
    <property type="match status" value="1"/>
</dbReference>
<dbReference type="Gene3D" id="1.10.8.60">
    <property type="match status" value="1"/>
</dbReference>
<reference evidence="18 19" key="1">
    <citation type="journal article" date="2014" name="Genome Announc.">
        <title>Draft genome sequences of six enterohepatic helicobacter species isolated from humans and one from rhesus macaques.</title>
        <authorList>
            <person name="Shen Z."/>
            <person name="Sheh A."/>
            <person name="Young S.K."/>
            <person name="Abouelliel A."/>
            <person name="Ward D.V."/>
            <person name="Earl A.M."/>
            <person name="Fox J.G."/>
        </authorList>
    </citation>
    <scope>NUCLEOTIDE SEQUENCE [LARGE SCALE GENOMIC DNA]</scope>
    <source>
        <strain evidence="18 19">ATCC 43879</strain>
    </source>
</reference>
<dbReference type="Pfam" id="PF02190">
    <property type="entry name" value="LON_substr_bdg"/>
    <property type="match status" value="1"/>
</dbReference>